<accession>A0A7J7NV90</accession>
<dbReference type="EMBL" id="JACGCM010000604">
    <property type="protein sequence ID" value="KAF6170114.1"/>
    <property type="molecule type" value="Genomic_DNA"/>
</dbReference>
<gene>
    <name evidence="2" type="ORF">GIB67_003726</name>
    <name evidence="1" type="ORF">GIB67_025803</name>
</gene>
<keyword evidence="3" id="KW-1185">Reference proteome</keyword>
<sequence>MKREQQGQQKIRYAFLDKEIPPKNAYGYDLKYQEEQRQETKNVIIRRSCLT</sequence>
<comment type="caution">
    <text evidence="2">The sequence shown here is derived from an EMBL/GenBank/DDBJ whole genome shotgun (WGS) entry which is preliminary data.</text>
</comment>
<dbReference type="EMBL" id="JACGCM010000530">
    <property type="protein sequence ID" value="KAF6171117.1"/>
    <property type="molecule type" value="Genomic_DNA"/>
</dbReference>
<proteinExistence type="predicted"/>
<evidence type="ECO:0000313" key="3">
    <source>
        <dbReference type="Proteomes" id="UP000541444"/>
    </source>
</evidence>
<reference evidence="2 3" key="1">
    <citation type="journal article" date="2020" name="IScience">
        <title>Genome Sequencing of the Endangered Kingdonia uniflora (Circaeasteraceae, Ranunculales) Reveals Potential Mechanisms of Evolutionary Specialization.</title>
        <authorList>
            <person name="Sun Y."/>
            <person name="Deng T."/>
            <person name="Zhang A."/>
            <person name="Moore M.J."/>
            <person name="Landis J.B."/>
            <person name="Lin N."/>
            <person name="Zhang H."/>
            <person name="Zhang X."/>
            <person name="Huang J."/>
            <person name="Zhang X."/>
            <person name="Sun H."/>
            <person name="Wang H."/>
        </authorList>
    </citation>
    <scope>NUCLEOTIDE SEQUENCE [LARGE SCALE GENOMIC DNA]</scope>
    <source>
        <strain evidence="2">TB1705</strain>
        <tissue evidence="2">Leaf</tissue>
    </source>
</reference>
<evidence type="ECO:0000313" key="2">
    <source>
        <dbReference type="EMBL" id="KAF6171117.1"/>
    </source>
</evidence>
<organism evidence="2 3">
    <name type="scientific">Kingdonia uniflora</name>
    <dbReference type="NCBI Taxonomy" id="39325"/>
    <lineage>
        <taxon>Eukaryota</taxon>
        <taxon>Viridiplantae</taxon>
        <taxon>Streptophyta</taxon>
        <taxon>Embryophyta</taxon>
        <taxon>Tracheophyta</taxon>
        <taxon>Spermatophyta</taxon>
        <taxon>Magnoliopsida</taxon>
        <taxon>Ranunculales</taxon>
        <taxon>Circaeasteraceae</taxon>
        <taxon>Kingdonia</taxon>
    </lineage>
</organism>
<dbReference type="AlphaFoldDB" id="A0A7J7NV90"/>
<protein>
    <submittedName>
        <fullName evidence="2">Uncharacterized protein</fullName>
    </submittedName>
</protein>
<evidence type="ECO:0000313" key="1">
    <source>
        <dbReference type="EMBL" id="KAF6170114.1"/>
    </source>
</evidence>
<dbReference type="Proteomes" id="UP000541444">
    <property type="component" value="Unassembled WGS sequence"/>
</dbReference>
<name>A0A7J7NV90_9MAGN</name>